<evidence type="ECO:0000256" key="3">
    <source>
        <dbReference type="ARBA" id="ARBA00010793"/>
    </source>
</evidence>
<keyword evidence="9" id="KW-0472">Membrane</keyword>
<keyword evidence="6" id="KW-0812">Transmembrane</keyword>
<reference evidence="11" key="1">
    <citation type="submission" date="2021-01" db="EMBL/GenBank/DDBJ databases">
        <authorList>
            <person name="Corre E."/>
            <person name="Pelletier E."/>
            <person name="Niang G."/>
            <person name="Scheremetjew M."/>
            <person name="Finn R."/>
            <person name="Kale V."/>
            <person name="Holt S."/>
            <person name="Cochrane G."/>
            <person name="Meng A."/>
            <person name="Brown T."/>
            <person name="Cohen L."/>
        </authorList>
    </citation>
    <scope>NUCLEOTIDE SEQUENCE</scope>
    <source>
        <strain evidence="11">CCMP722</strain>
    </source>
</reference>
<evidence type="ECO:0000256" key="6">
    <source>
        <dbReference type="ARBA" id="ARBA00022692"/>
    </source>
</evidence>
<evidence type="ECO:0000256" key="4">
    <source>
        <dbReference type="ARBA" id="ARBA00022528"/>
    </source>
</evidence>
<dbReference type="PANTHER" id="PTHR31038">
    <property type="entry name" value="EXPRESSED PROTEIN-RELATED"/>
    <property type="match status" value="1"/>
</dbReference>
<keyword evidence="4" id="KW-0150">Chloroplast</keyword>
<evidence type="ECO:0000256" key="1">
    <source>
        <dbReference type="ARBA" id="ARBA00004141"/>
    </source>
</evidence>
<keyword evidence="7" id="KW-0809">Transit peptide</keyword>
<proteinExistence type="inferred from homology"/>
<accession>A0A7S0N4C8</accession>
<evidence type="ECO:0000256" key="7">
    <source>
        <dbReference type="ARBA" id="ARBA00022946"/>
    </source>
</evidence>
<dbReference type="InterPro" id="IPR021825">
    <property type="entry name" value="RETICULATA-related"/>
</dbReference>
<dbReference type="PANTHER" id="PTHR31038:SF2">
    <property type="entry name" value="PROTEIN RETICULATA-RELATED 1, CHLOROPLASTIC"/>
    <property type="match status" value="1"/>
</dbReference>
<name>A0A7S0N4C8_9CHLO</name>
<feature type="compositionally biased region" description="Acidic residues" evidence="10">
    <location>
        <begin position="162"/>
        <end position="180"/>
    </location>
</feature>
<feature type="compositionally biased region" description="Gly residues" evidence="10">
    <location>
        <begin position="142"/>
        <end position="161"/>
    </location>
</feature>
<organism evidence="11">
    <name type="scientific">Pyramimonas obovata</name>
    <dbReference type="NCBI Taxonomy" id="1411642"/>
    <lineage>
        <taxon>Eukaryota</taxon>
        <taxon>Viridiplantae</taxon>
        <taxon>Chlorophyta</taxon>
        <taxon>Pyramimonadophyceae</taxon>
        <taxon>Pyramimonadales</taxon>
        <taxon>Pyramimonadaceae</taxon>
        <taxon>Pyramimonas</taxon>
        <taxon>Pyramimonas incertae sedis</taxon>
    </lineage>
</organism>
<dbReference type="EMBL" id="HBFA01011108">
    <property type="protein sequence ID" value="CAD8659278.1"/>
    <property type="molecule type" value="Transcribed_RNA"/>
</dbReference>
<evidence type="ECO:0000256" key="9">
    <source>
        <dbReference type="ARBA" id="ARBA00023136"/>
    </source>
</evidence>
<evidence type="ECO:0000256" key="10">
    <source>
        <dbReference type="SAM" id="MobiDB-lite"/>
    </source>
</evidence>
<dbReference type="AlphaFoldDB" id="A0A7S0N4C8"/>
<dbReference type="GO" id="GO:0009706">
    <property type="term" value="C:chloroplast inner membrane"/>
    <property type="evidence" value="ECO:0007669"/>
    <property type="project" value="TreeGrafter"/>
</dbReference>
<keyword evidence="8" id="KW-1133">Transmembrane helix</keyword>
<evidence type="ECO:0000256" key="5">
    <source>
        <dbReference type="ARBA" id="ARBA00022640"/>
    </source>
</evidence>
<sequence length="536" mass="56995">MAAAIKFLAMRLVPGATGRATQQSNTSAAFFAPSPAANRAAIRLSSPAHSSQRVLVCGTWGQGGITHRPAASKLRIFASVADPSREDEGTGERGFNDAMRVPSNMANIGTQLGGGGGTATLQRSSLDLSQSVQESKARTDDGQGGGNNGKNINNGGGGDGGDNGDDDDYFDDEDGDEGDDGVFTKRSAIPELFDRATIECVLQEWYKTIHSLPNGIRMAVEMGLVSSAQLVRFLGVDARPSLVRTVARKTPAVFSRGFVGRMMGDPSILLKLAFEQAMAAGITICYEAQQRGDKFKSELDLVAVNVVSVLVTNAAMVWLLCPNRSFGAPIKYPWQRTLGNLPSNCFDKSGPLREYTNVSRGMGFLYKAAQLSAIGTAVGAVSGGVSNLLVGMRQKKEPEFQPALATPSTAHSASGYGAYCGLTGNVRYQLLNGLDRYMLNTFSSLPLTLGVSALARFGGQELGEQTRLHWLGLPKQSPKKQRVRNVVVKKTVKRVRKVKKTRTAATAAEATTAETTTAAPAKEFSVSASVGKRTHH</sequence>
<feature type="compositionally biased region" description="Polar residues" evidence="10">
    <location>
        <begin position="123"/>
        <end position="134"/>
    </location>
</feature>
<gene>
    <name evidence="11" type="ORF">POBO1169_LOCUS5794</name>
</gene>
<keyword evidence="5" id="KW-0934">Plastid</keyword>
<comment type="similarity">
    <text evidence="3">Belongs to the RETICULATA family.</text>
</comment>
<evidence type="ECO:0000313" key="11">
    <source>
        <dbReference type="EMBL" id="CAD8659278.1"/>
    </source>
</evidence>
<feature type="region of interest" description="Disordered" evidence="10">
    <location>
        <begin position="105"/>
        <end position="183"/>
    </location>
</feature>
<comment type="subcellular location">
    <subcellularLocation>
        <location evidence="1">Membrane</location>
        <topology evidence="1">Multi-pass membrane protein</topology>
    </subcellularLocation>
    <subcellularLocation>
        <location evidence="2">Plastid</location>
        <location evidence="2">Chloroplast</location>
    </subcellularLocation>
</comment>
<protein>
    <submittedName>
        <fullName evidence="11">Uncharacterized protein</fullName>
    </submittedName>
</protein>
<evidence type="ECO:0000256" key="8">
    <source>
        <dbReference type="ARBA" id="ARBA00022989"/>
    </source>
</evidence>
<dbReference type="Pfam" id="PF11891">
    <property type="entry name" value="RETICULATA-like"/>
    <property type="match status" value="1"/>
</dbReference>
<evidence type="ECO:0000256" key="2">
    <source>
        <dbReference type="ARBA" id="ARBA00004229"/>
    </source>
</evidence>
<dbReference type="GO" id="GO:0099402">
    <property type="term" value="P:plant organ development"/>
    <property type="evidence" value="ECO:0007669"/>
    <property type="project" value="TreeGrafter"/>
</dbReference>